<dbReference type="InterPro" id="IPR056029">
    <property type="entry name" value="DUF7610"/>
</dbReference>
<accession>A0AAP0X9Q4</accession>
<comment type="caution">
    <text evidence="3">The sequence shown here is derived from an EMBL/GenBank/DDBJ whole genome shotgun (WGS) entry which is preliminary data.</text>
</comment>
<protein>
    <recommendedName>
        <fullName evidence="2">DUF7610 domain-containing protein</fullName>
    </recommendedName>
</protein>
<evidence type="ECO:0000313" key="4">
    <source>
        <dbReference type="Proteomes" id="UP001415857"/>
    </source>
</evidence>
<evidence type="ECO:0000313" key="3">
    <source>
        <dbReference type="EMBL" id="KAK9292283.1"/>
    </source>
</evidence>
<keyword evidence="4" id="KW-1185">Reference proteome</keyword>
<dbReference type="Proteomes" id="UP001415857">
    <property type="component" value="Unassembled WGS sequence"/>
</dbReference>
<organism evidence="3 4">
    <name type="scientific">Liquidambar formosana</name>
    <name type="common">Formosan gum</name>
    <dbReference type="NCBI Taxonomy" id="63359"/>
    <lineage>
        <taxon>Eukaryota</taxon>
        <taxon>Viridiplantae</taxon>
        <taxon>Streptophyta</taxon>
        <taxon>Embryophyta</taxon>
        <taxon>Tracheophyta</taxon>
        <taxon>Spermatophyta</taxon>
        <taxon>Magnoliopsida</taxon>
        <taxon>eudicotyledons</taxon>
        <taxon>Gunneridae</taxon>
        <taxon>Pentapetalae</taxon>
        <taxon>Saxifragales</taxon>
        <taxon>Altingiaceae</taxon>
        <taxon>Liquidambar</taxon>
    </lineage>
</organism>
<evidence type="ECO:0000256" key="1">
    <source>
        <dbReference type="SAM" id="Phobius"/>
    </source>
</evidence>
<keyword evidence="1" id="KW-1133">Transmembrane helix</keyword>
<dbReference type="AlphaFoldDB" id="A0AAP0X9Q4"/>
<keyword evidence="1" id="KW-0472">Membrane</keyword>
<feature type="transmembrane region" description="Helical" evidence="1">
    <location>
        <begin position="175"/>
        <end position="196"/>
    </location>
</feature>
<gene>
    <name evidence="3" type="ORF">L1049_020247</name>
</gene>
<dbReference type="Pfam" id="PF24583">
    <property type="entry name" value="DUF7610"/>
    <property type="match status" value="1"/>
</dbReference>
<proteinExistence type="predicted"/>
<keyword evidence="1" id="KW-0812">Transmembrane</keyword>
<reference evidence="3 4" key="1">
    <citation type="journal article" date="2024" name="Plant J.">
        <title>Genome sequences and population genomics reveal climatic adaptation and genomic divergence between two closely related sweetgum species.</title>
        <authorList>
            <person name="Xu W.Q."/>
            <person name="Ren C.Q."/>
            <person name="Zhang X.Y."/>
            <person name="Comes H.P."/>
            <person name="Liu X.H."/>
            <person name="Li Y.G."/>
            <person name="Kettle C.J."/>
            <person name="Jalonen R."/>
            <person name="Gaisberger H."/>
            <person name="Ma Y.Z."/>
            <person name="Qiu Y.X."/>
        </authorList>
    </citation>
    <scope>NUCLEOTIDE SEQUENCE [LARGE SCALE GENOMIC DNA]</scope>
    <source>
        <strain evidence="3">Hangzhou</strain>
    </source>
</reference>
<evidence type="ECO:0000259" key="2">
    <source>
        <dbReference type="Pfam" id="PF24583"/>
    </source>
</evidence>
<feature type="domain" description="DUF7610" evidence="2">
    <location>
        <begin position="8"/>
        <end position="84"/>
    </location>
</feature>
<name>A0AAP0X9Q4_LIQFO</name>
<dbReference type="EMBL" id="JBBPBK010000001">
    <property type="protein sequence ID" value="KAK9292283.1"/>
    <property type="molecule type" value="Genomic_DNA"/>
</dbReference>
<sequence length="205" mass="23331">MTKRYAILQKKLQELESELNQVFTFPAENPCHQLLSEGIDQRFVFLNNLLSAEIASHPKKPHHLEHIAHRLVELETAFHDWDDFRTSAIDHIDTISTCSCTESCLNDDDGEGSDGLDSRVCEEDDVQVFYDGVIEEKPPEEEVVVAKVEPERVVRREEVVRVWIRKYGGVMASGVLLGMVLMGLLMVRFSGCFHYIEHGFSVTPT</sequence>